<evidence type="ECO:0000313" key="1">
    <source>
        <dbReference type="EMBL" id="SOQ38819.1"/>
    </source>
</evidence>
<name>A0A2H1VD89_SPOFR</name>
<dbReference type="AlphaFoldDB" id="A0A2H1VD89"/>
<protein>
    <submittedName>
        <fullName evidence="1">SFRICE_013508</fullName>
    </submittedName>
</protein>
<gene>
    <name evidence="1" type="ORF">SFRICE_013508</name>
</gene>
<dbReference type="EMBL" id="ODYU01001931">
    <property type="protein sequence ID" value="SOQ38819.1"/>
    <property type="molecule type" value="Genomic_DNA"/>
</dbReference>
<sequence>MYLYICVILTYGAQTWSLTQHQKSKLKVCQRAMERSILGVRLSDRLRNTTLRSMTKIIDVGHKAASLKWSWAGHVCRMSNERWHDSTDWSPLNIHKYRCIDVKVKIKHPNMQLGCLFVNNAETTERILMKFGIQTGLTWVIGYFLSLGNVDEAFSRNETVKGGEMNPHRHVTRHSLCAEGSRVQMATKIDFPQHFAHNECIFCIMHRSETHRQTADLAAR</sequence>
<organism evidence="1">
    <name type="scientific">Spodoptera frugiperda</name>
    <name type="common">Fall armyworm</name>
    <dbReference type="NCBI Taxonomy" id="7108"/>
    <lineage>
        <taxon>Eukaryota</taxon>
        <taxon>Metazoa</taxon>
        <taxon>Ecdysozoa</taxon>
        <taxon>Arthropoda</taxon>
        <taxon>Hexapoda</taxon>
        <taxon>Insecta</taxon>
        <taxon>Pterygota</taxon>
        <taxon>Neoptera</taxon>
        <taxon>Endopterygota</taxon>
        <taxon>Lepidoptera</taxon>
        <taxon>Glossata</taxon>
        <taxon>Ditrysia</taxon>
        <taxon>Noctuoidea</taxon>
        <taxon>Noctuidae</taxon>
        <taxon>Amphipyrinae</taxon>
        <taxon>Spodoptera</taxon>
    </lineage>
</organism>
<reference evidence="1" key="1">
    <citation type="submission" date="2016-07" db="EMBL/GenBank/DDBJ databases">
        <authorList>
            <person name="Bretaudeau A."/>
        </authorList>
    </citation>
    <scope>NUCLEOTIDE SEQUENCE</scope>
    <source>
        <strain evidence="1">Rice</strain>
        <tissue evidence="1">Whole body</tissue>
    </source>
</reference>
<proteinExistence type="predicted"/>
<accession>A0A2H1VD89</accession>